<proteinExistence type="predicted"/>
<reference evidence="1" key="1">
    <citation type="submission" date="2020-05" db="EMBL/GenBank/DDBJ databases">
        <authorList>
            <person name="Chiriac C."/>
            <person name="Salcher M."/>
            <person name="Ghai R."/>
            <person name="Kavagutti S V."/>
        </authorList>
    </citation>
    <scope>NUCLEOTIDE SEQUENCE</scope>
</reference>
<accession>A0A6J7WA07</accession>
<gene>
    <name evidence="1" type="ORF">UFOVP166_50</name>
</gene>
<dbReference type="EMBL" id="LR798213">
    <property type="protein sequence ID" value="CAB5187451.1"/>
    <property type="molecule type" value="Genomic_DNA"/>
</dbReference>
<name>A0A6J7WA07_9CAUD</name>
<sequence>MNFLHYEPANTSGQRMNRAWYGGIYFEVPGIFKPDGALDDDANTTNLFDRVAGMSANRLRAADIGMIQRLGHGLQDKVFVDGQIVREDASLFYPQAQGYLTTLVEAFPNGFVDYAGHESNVLGAYDAYREPYQNPSISWYQFTPPPAAVIERYQIDIEAYGAKVLPWFGLKHDLVTKAILMKLVVQDVTFAKPDLPAGDRFYAVTYDEAGKMNALVDAYIITTADFMRDYCDRHGLLFPVDDAMAEVITMWGVVFDADTLALTTVKAYYEYGETPTF</sequence>
<organism evidence="1">
    <name type="scientific">uncultured Caudovirales phage</name>
    <dbReference type="NCBI Taxonomy" id="2100421"/>
    <lineage>
        <taxon>Viruses</taxon>
        <taxon>Duplodnaviria</taxon>
        <taxon>Heunggongvirae</taxon>
        <taxon>Uroviricota</taxon>
        <taxon>Caudoviricetes</taxon>
        <taxon>Peduoviridae</taxon>
        <taxon>Maltschvirus</taxon>
        <taxon>Maltschvirus maltsch</taxon>
    </lineage>
</organism>
<protein>
    <submittedName>
        <fullName evidence="1">Uncharacterized protein</fullName>
    </submittedName>
</protein>
<evidence type="ECO:0000313" key="1">
    <source>
        <dbReference type="EMBL" id="CAB5187451.1"/>
    </source>
</evidence>